<reference evidence="1" key="1">
    <citation type="submission" date="2022-04" db="EMBL/GenBank/DDBJ databases">
        <title>Genome of the entomopathogenic fungus Entomophthora muscae.</title>
        <authorList>
            <person name="Elya C."/>
            <person name="Lovett B.R."/>
            <person name="Lee E."/>
            <person name="Macias A.M."/>
            <person name="Hajek A.E."/>
            <person name="De Bivort B.L."/>
            <person name="Kasson M.T."/>
            <person name="De Fine Licht H.H."/>
            <person name="Stajich J.E."/>
        </authorList>
    </citation>
    <scope>NUCLEOTIDE SEQUENCE</scope>
    <source>
        <strain evidence="1">Berkeley</strain>
    </source>
</reference>
<protein>
    <submittedName>
        <fullName evidence="1">Uncharacterized protein</fullName>
    </submittedName>
</protein>
<organism evidence="1 2">
    <name type="scientific">Entomophthora muscae</name>
    <dbReference type="NCBI Taxonomy" id="34485"/>
    <lineage>
        <taxon>Eukaryota</taxon>
        <taxon>Fungi</taxon>
        <taxon>Fungi incertae sedis</taxon>
        <taxon>Zoopagomycota</taxon>
        <taxon>Entomophthoromycotina</taxon>
        <taxon>Entomophthoromycetes</taxon>
        <taxon>Entomophthorales</taxon>
        <taxon>Entomophthoraceae</taxon>
        <taxon>Entomophthora</taxon>
    </lineage>
</organism>
<gene>
    <name evidence="1" type="ORF">DSO57_1037771</name>
</gene>
<evidence type="ECO:0000313" key="1">
    <source>
        <dbReference type="EMBL" id="KAJ9052080.1"/>
    </source>
</evidence>
<dbReference type="EMBL" id="QTSX02006813">
    <property type="protein sequence ID" value="KAJ9052080.1"/>
    <property type="molecule type" value="Genomic_DNA"/>
</dbReference>
<keyword evidence="2" id="KW-1185">Reference proteome</keyword>
<comment type="caution">
    <text evidence="1">The sequence shown here is derived from an EMBL/GenBank/DDBJ whole genome shotgun (WGS) entry which is preliminary data.</text>
</comment>
<name>A0ACC2RPR0_9FUNG</name>
<proteinExistence type="predicted"/>
<sequence length="51" mass="6078">MKMDIWARELRGELPFGSALAVTYMLICWFMEHMDDVDSGYRKLLESKFVF</sequence>
<evidence type="ECO:0000313" key="2">
    <source>
        <dbReference type="Proteomes" id="UP001165960"/>
    </source>
</evidence>
<dbReference type="Proteomes" id="UP001165960">
    <property type="component" value="Unassembled WGS sequence"/>
</dbReference>
<accession>A0ACC2RPR0</accession>